<keyword evidence="2 4" id="KW-0807">Transducer</keyword>
<dbReference type="Proteomes" id="UP000185812">
    <property type="component" value="Unassembled WGS sequence"/>
</dbReference>
<dbReference type="GO" id="GO:0006935">
    <property type="term" value="P:chemotaxis"/>
    <property type="evidence" value="ECO:0007669"/>
    <property type="project" value="InterPro"/>
</dbReference>
<dbReference type="GO" id="GO:0007165">
    <property type="term" value="P:signal transduction"/>
    <property type="evidence" value="ECO:0007669"/>
    <property type="project" value="UniProtKB-KW"/>
</dbReference>
<dbReference type="SMART" id="SM00304">
    <property type="entry name" value="HAMP"/>
    <property type="match status" value="1"/>
</dbReference>
<keyword evidence="5" id="KW-0175">Coiled coil</keyword>
<dbReference type="AlphaFoldDB" id="A0A1M6R950"/>
<dbReference type="GO" id="GO:0004888">
    <property type="term" value="F:transmembrane signaling receptor activity"/>
    <property type="evidence" value="ECO:0007669"/>
    <property type="project" value="InterPro"/>
</dbReference>
<dbReference type="FunFam" id="1.10.287.950:FF:000001">
    <property type="entry name" value="Methyl-accepting chemotaxis sensory transducer"/>
    <property type="match status" value="1"/>
</dbReference>
<dbReference type="SMART" id="SM00283">
    <property type="entry name" value="MA"/>
    <property type="match status" value="1"/>
</dbReference>
<dbReference type="Gene3D" id="1.10.287.950">
    <property type="entry name" value="Methyl-accepting chemotaxis protein"/>
    <property type="match status" value="1"/>
</dbReference>
<keyword evidence="6" id="KW-0812">Transmembrane</keyword>
<evidence type="ECO:0000256" key="6">
    <source>
        <dbReference type="SAM" id="Phobius"/>
    </source>
</evidence>
<keyword evidence="6" id="KW-1133">Transmembrane helix</keyword>
<feature type="domain" description="Methyl-accepting transducer" evidence="7">
    <location>
        <begin position="311"/>
        <end position="547"/>
    </location>
</feature>
<feature type="domain" description="HAMP" evidence="8">
    <location>
        <begin position="254"/>
        <end position="306"/>
    </location>
</feature>
<keyword evidence="6" id="KW-0472">Membrane</keyword>
<dbReference type="Pfam" id="PF00015">
    <property type="entry name" value="MCPsignal"/>
    <property type="match status" value="1"/>
</dbReference>
<dbReference type="PRINTS" id="PR00260">
    <property type="entry name" value="CHEMTRNSDUCR"/>
</dbReference>
<dbReference type="EMBL" id="FRAU01000002">
    <property type="protein sequence ID" value="SHK28960.1"/>
    <property type="molecule type" value="Genomic_DNA"/>
</dbReference>
<feature type="transmembrane region" description="Helical" evidence="6">
    <location>
        <begin position="70"/>
        <end position="91"/>
    </location>
</feature>
<evidence type="ECO:0000256" key="2">
    <source>
        <dbReference type="ARBA" id="ARBA00023224"/>
    </source>
</evidence>
<proteinExistence type="inferred from homology"/>
<evidence type="ECO:0000259" key="8">
    <source>
        <dbReference type="PROSITE" id="PS50885"/>
    </source>
</evidence>
<sequence>MLRTLFQWGKLDRAEELSERPRELYQQFQHQTYVQTDRLFGWLLIAQYIAGIALALIVSPRTWIGDTGKVHLHVYAAVILGALVMLVPAYLAFRRPGRAATRYAIAVGQMLTSALLIHLTGGRIETHFHVFASLGILAGYRDWKVFLIATVVVAVDHLFRGIYYPQSVFGILTADLWRVAEHAWWVVFMVAFLLKNYANTIAEVKRMAQQQAEIEAINASNQALLEQSQEQEALLNKQQNELEQTMAALEAERTALRSGVEAMLEAMDRFAAGDLRVRLPEDHEGDLGRLFRGFNQALGRVQQMIQEAREIASQTAALSAQISNATDELAAGSQQQSTQTHDVAAAIEEMTRTIIESARHASKTAEVAETAGRLAQDGRTIVEQTVHKIRELADVVQSSSQTIQKLGASSEEIGEIVSVINEIADQTNLLALNAAIEAARAGEQGRGFAVVADEVRKLAERTSQATRQIADMITTIQSDTRAAVAAMERGTQEVEESIRLADQAGQALERIVEGVDQAIDTVTQIAAATEEQSTTSEEISRNVETISSLAAEAARNVATIARTTEELAHLTQRLQGLMEQFRTGEAAETLQASANGHPPSPTFP</sequence>
<evidence type="ECO:0000313" key="10">
    <source>
        <dbReference type="Proteomes" id="UP000185812"/>
    </source>
</evidence>
<reference evidence="10" key="1">
    <citation type="submission" date="2016-11" db="EMBL/GenBank/DDBJ databases">
        <authorList>
            <person name="Varghese N."/>
            <person name="Submissions S."/>
        </authorList>
    </citation>
    <scope>NUCLEOTIDE SEQUENCE [LARGE SCALE GENOMIC DNA]</scope>
    <source>
        <strain evidence="10">DSM 22212</strain>
    </source>
</reference>
<dbReference type="PROSITE" id="PS50885">
    <property type="entry name" value="HAMP"/>
    <property type="match status" value="1"/>
</dbReference>
<dbReference type="CDD" id="cd11386">
    <property type="entry name" value="MCP_signal"/>
    <property type="match status" value="1"/>
</dbReference>
<accession>A0A1M6R950</accession>
<evidence type="ECO:0000256" key="3">
    <source>
        <dbReference type="ARBA" id="ARBA00029447"/>
    </source>
</evidence>
<dbReference type="RefSeq" id="WP_072714636.1">
    <property type="nucleotide sequence ID" value="NZ_FRAU01000002.1"/>
</dbReference>
<keyword evidence="10" id="KW-1185">Reference proteome</keyword>
<dbReference type="STRING" id="633813.SAMN04488087_0751"/>
<dbReference type="InterPro" id="IPR004090">
    <property type="entry name" value="Chemotax_Me-accpt_rcpt"/>
</dbReference>
<name>A0A1M6R950_9BACT</name>
<dbReference type="CDD" id="cd06225">
    <property type="entry name" value="HAMP"/>
    <property type="match status" value="1"/>
</dbReference>
<dbReference type="InterPro" id="IPR004089">
    <property type="entry name" value="MCPsignal_dom"/>
</dbReference>
<protein>
    <submittedName>
        <fullName evidence="9">Methyl-accepting chemotaxis protein</fullName>
    </submittedName>
</protein>
<organism evidence="9 10">
    <name type="scientific">Rhodothermus profundi</name>
    <dbReference type="NCBI Taxonomy" id="633813"/>
    <lineage>
        <taxon>Bacteria</taxon>
        <taxon>Pseudomonadati</taxon>
        <taxon>Rhodothermota</taxon>
        <taxon>Rhodothermia</taxon>
        <taxon>Rhodothermales</taxon>
        <taxon>Rhodothermaceae</taxon>
        <taxon>Rhodothermus</taxon>
    </lineage>
</organism>
<dbReference type="PANTHER" id="PTHR32089:SF112">
    <property type="entry name" value="LYSOZYME-LIKE PROTEIN-RELATED"/>
    <property type="match status" value="1"/>
</dbReference>
<gene>
    <name evidence="9" type="ORF">SAMN04488087_0751</name>
</gene>
<dbReference type="Pfam" id="PF00672">
    <property type="entry name" value="HAMP"/>
    <property type="match status" value="1"/>
</dbReference>
<feature type="transmembrane region" description="Helical" evidence="6">
    <location>
        <begin position="39"/>
        <end position="58"/>
    </location>
</feature>
<evidence type="ECO:0000259" key="7">
    <source>
        <dbReference type="PROSITE" id="PS50111"/>
    </source>
</evidence>
<evidence type="ECO:0000256" key="5">
    <source>
        <dbReference type="SAM" id="Coils"/>
    </source>
</evidence>
<evidence type="ECO:0000256" key="1">
    <source>
        <dbReference type="ARBA" id="ARBA00004370"/>
    </source>
</evidence>
<comment type="similarity">
    <text evidence="3">Belongs to the methyl-accepting chemotaxis (MCP) protein family.</text>
</comment>
<dbReference type="SUPFAM" id="SSF58104">
    <property type="entry name" value="Methyl-accepting chemotaxis protein (MCP) signaling domain"/>
    <property type="match status" value="1"/>
</dbReference>
<feature type="coiled-coil region" evidence="5">
    <location>
        <begin position="207"/>
        <end position="259"/>
    </location>
</feature>
<dbReference type="PROSITE" id="PS50111">
    <property type="entry name" value="CHEMOTAXIS_TRANSDUC_2"/>
    <property type="match status" value="1"/>
</dbReference>
<dbReference type="OrthoDB" id="1495901at2"/>
<evidence type="ECO:0000256" key="4">
    <source>
        <dbReference type="PROSITE-ProRule" id="PRU00284"/>
    </source>
</evidence>
<evidence type="ECO:0000313" key="9">
    <source>
        <dbReference type="EMBL" id="SHK28960.1"/>
    </source>
</evidence>
<dbReference type="GO" id="GO:0016020">
    <property type="term" value="C:membrane"/>
    <property type="evidence" value="ECO:0007669"/>
    <property type="project" value="UniProtKB-SubCell"/>
</dbReference>
<feature type="transmembrane region" description="Helical" evidence="6">
    <location>
        <begin position="103"/>
        <end position="124"/>
    </location>
</feature>
<comment type="subcellular location">
    <subcellularLocation>
        <location evidence="1">Membrane</location>
    </subcellularLocation>
</comment>
<dbReference type="PANTHER" id="PTHR32089">
    <property type="entry name" value="METHYL-ACCEPTING CHEMOTAXIS PROTEIN MCPB"/>
    <property type="match status" value="1"/>
</dbReference>
<dbReference type="InterPro" id="IPR003660">
    <property type="entry name" value="HAMP_dom"/>
</dbReference>